<dbReference type="Pfam" id="PF03772">
    <property type="entry name" value="Competence"/>
    <property type="match status" value="1"/>
</dbReference>
<evidence type="ECO:0000256" key="3">
    <source>
        <dbReference type="ARBA" id="ARBA00022692"/>
    </source>
</evidence>
<protein>
    <submittedName>
        <fullName evidence="8">DNA internalization-related competence protein ComEC/Rec2</fullName>
    </submittedName>
</protein>
<evidence type="ECO:0000256" key="1">
    <source>
        <dbReference type="ARBA" id="ARBA00004651"/>
    </source>
</evidence>
<feature type="transmembrane region" description="Helical" evidence="6">
    <location>
        <begin position="130"/>
        <end position="154"/>
    </location>
</feature>
<sequence length="671" mass="74614">MFPLEFEQPFIDRVWVRTGKMIKIQAGDCMQVEGTLRAPSLPRNPGAFNEKEYLFRRGIHAVLVPAEGEKSIQRLKTVDSWWRSLLATVRERVEVTLRTLFSPGEAGFLGGLLCGWTDQLDHQMEESFSVLGITHILAASGMNVALLVMPVWWLLARLSVQPWIRLMIILPFIAFYVGLAGATPSVLRAGIMASLLLIGKVMDRPVDLLTLVGVSAWVSIFIDPLILWDLGFQLSYGVTIGLIVLTPRLTTFFSFLPSILKNALAATLAAELVSVPLLIHTFHIYTPVSILANLYVAPFVAVLVPLGFLLLFMGLLSPLVTAWLVPLGNALLYLMLKPVLFIGKKEWLLMSFASPSPVFLASYYGGLLLLVVERLKRIQVVRKLSLLMIGVYLVALWCPVSPGKQLLVTFLDVGQGDSIFIRTPSNRVILVDGGGAYKSAHGEYNVGEKIVVPYLRNEGVRQIDMLILSHPDQDHMMGLFSVLHEVPVKSVLIPGFPDESESYKEFLALVQEKEIPLYLAHKGDRWDVDQGLSLQIINPPSPYIRGTRRDVNANCIVFELDYGNRSFLFTGDVEGEVEPLMQSSLHPVDALKVAHHGSKYSTSSAFLQTVHPRYAIISVGKNNRYGHPDQEVLERLEQEGARMIRTDEAGAVLCRTDGENLTIEVTKGMHK</sequence>
<feature type="transmembrane region" description="Helical" evidence="6">
    <location>
        <begin position="348"/>
        <end position="372"/>
    </location>
</feature>
<dbReference type="InterPro" id="IPR035681">
    <property type="entry name" value="ComA-like_MBL"/>
</dbReference>
<dbReference type="InterPro" id="IPR004477">
    <property type="entry name" value="ComEC_N"/>
</dbReference>
<dbReference type="Gene3D" id="3.60.15.10">
    <property type="entry name" value="Ribonuclease Z/Hydroxyacylglutathione hydrolase-like"/>
    <property type="match status" value="1"/>
</dbReference>
<comment type="caution">
    <text evidence="8">The sequence shown here is derived from an EMBL/GenBank/DDBJ whole genome shotgun (WGS) entry which is preliminary data.</text>
</comment>
<dbReference type="InterPro" id="IPR004797">
    <property type="entry name" value="Competence_ComEC/Rec2"/>
</dbReference>
<dbReference type="SUPFAM" id="SSF56281">
    <property type="entry name" value="Metallo-hydrolase/oxidoreductase"/>
    <property type="match status" value="1"/>
</dbReference>
<keyword evidence="3 6" id="KW-0812">Transmembrane</keyword>
<dbReference type="SMART" id="SM00849">
    <property type="entry name" value="Lactamase_B"/>
    <property type="match status" value="1"/>
</dbReference>
<dbReference type="Pfam" id="PF13567">
    <property type="entry name" value="DUF4131"/>
    <property type="match status" value="1"/>
</dbReference>
<keyword evidence="9" id="KW-1185">Reference proteome</keyword>
<feature type="transmembrane region" description="Helical" evidence="6">
    <location>
        <begin position="384"/>
        <end position="402"/>
    </location>
</feature>
<keyword evidence="5 6" id="KW-0472">Membrane</keyword>
<dbReference type="InterPro" id="IPR001279">
    <property type="entry name" value="Metallo-B-lactamas"/>
</dbReference>
<feature type="transmembrane region" description="Helical" evidence="6">
    <location>
        <begin position="166"/>
        <end position="187"/>
    </location>
</feature>
<dbReference type="GO" id="GO:0030420">
    <property type="term" value="P:establishment of competence for transformation"/>
    <property type="evidence" value="ECO:0007669"/>
    <property type="project" value="InterPro"/>
</dbReference>
<dbReference type="Proteomes" id="UP001057291">
    <property type="component" value="Unassembled WGS sequence"/>
</dbReference>
<name>A0AAV4LHP6_9BACL</name>
<dbReference type="InterPro" id="IPR036866">
    <property type="entry name" value="RibonucZ/Hydroxyglut_hydro"/>
</dbReference>
<feature type="transmembrane region" description="Helical" evidence="6">
    <location>
        <begin position="290"/>
        <end position="312"/>
    </location>
</feature>
<dbReference type="InterPro" id="IPR052159">
    <property type="entry name" value="Competence_DNA_uptake"/>
</dbReference>
<evidence type="ECO:0000256" key="4">
    <source>
        <dbReference type="ARBA" id="ARBA00022989"/>
    </source>
</evidence>
<dbReference type="NCBIfam" id="TIGR00361">
    <property type="entry name" value="ComEC_Rec2"/>
    <property type="match status" value="1"/>
</dbReference>
<evidence type="ECO:0000256" key="6">
    <source>
        <dbReference type="SAM" id="Phobius"/>
    </source>
</evidence>
<evidence type="ECO:0000256" key="2">
    <source>
        <dbReference type="ARBA" id="ARBA00022475"/>
    </source>
</evidence>
<keyword evidence="4 6" id="KW-1133">Transmembrane helix</keyword>
<evidence type="ECO:0000259" key="7">
    <source>
        <dbReference type="SMART" id="SM00849"/>
    </source>
</evidence>
<feature type="domain" description="Metallo-beta-lactamase" evidence="7">
    <location>
        <begin position="415"/>
        <end position="621"/>
    </location>
</feature>
<feature type="transmembrane region" description="Helical" evidence="6">
    <location>
        <begin position="234"/>
        <end position="256"/>
    </location>
</feature>
<dbReference type="CDD" id="cd07731">
    <property type="entry name" value="ComA-like_MBL-fold"/>
    <property type="match status" value="1"/>
</dbReference>
<feature type="transmembrane region" description="Helical" evidence="6">
    <location>
        <begin position="319"/>
        <end position="336"/>
    </location>
</feature>
<dbReference type="PANTHER" id="PTHR30619">
    <property type="entry name" value="DNA INTERNALIZATION/COMPETENCE PROTEIN COMEC/REC2"/>
    <property type="match status" value="1"/>
</dbReference>
<evidence type="ECO:0000313" key="8">
    <source>
        <dbReference type="EMBL" id="GIM47339.1"/>
    </source>
</evidence>
<dbReference type="NCBIfam" id="TIGR00360">
    <property type="entry name" value="ComEC_N-term"/>
    <property type="match status" value="1"/>
</dbReference>
<comment type="subcellular location">
    <subcellularLocation>
        <location evidence="1">Cell membrane</location>
        <topology evidence="1">Multi-pass membrane protein</topology>
    </subcellularLocation>
</comment>
<reference evidence="8" key="1">
    <citation type="journal article" date="2023" name="Int. J. Syst. Evol. Microbiol.">
        <title>Collibacillus ludicampi gen. nov., sp. nov., a new soil bacterium of the family Alicyclobacillaceae.</title>
        <authorList>
            <person name="Jojima T."/>
            <person name="Ioku Y."/>
            <person name="Fukuta Y."/>
            <person name="Shirasaka N."/>
            <person name="Matsumura Y."/>
            <person name="Mori M."/>
        </authorList>
    </citation>
    <scope>NUCLEOTIDE SEQUENCE</scope>
    <source>
        <strain evidence="8">TP075</strain>
    </source>
</reference>
<feature type="transmembrane region" description="Helical" evidence="6">
    <location>
        <begin position="208"/>
        <end position="228"/>
    </location>
</feature>
<evidence type="ECO:0000256" key="5">
    <source>
        <dbReference type="ARBA" id="ARBA00023136"/>
    </source>
</evidence>
<dbReference type="AlphaFoldDB" id="A0AAV4LHP6"/>
<keyword evidence="2" id="KW-1003">Cell membrane</keyword>
<evidence type="ECO:0000313" key="9">
    <source>
        <dbReference type="Proteomes" id="UP001057291"/>
    </source>
</evidence>
<dbReference type="GO" id="GO:0005886">
    <property type="term" value="C:plasma membrane"/>
    <property type="evidence" value="ECO:0007669"/>
    <property type="project" value="UniProtKB-SubCell"/>
</dbReference>
<gene>
    <name evidence="8" type="ORF">DNHGIG_28880</name>
</gene>
<proteinExistence type="predicted"/>
<organism evidence="8 9">
    <name type="scientific">Collibacillus ludicampi</name>
    <dbReference type="NCBI Taxonomy" id="2771369"/>
    <lineage>
        <taxon>Bacteria</taxon>
        <taxon>Bacillati</taxon>
        <taxon>Bacillota</taxon>
        <taxon>Bacilli</taxon>
        <taxon>Bacillales</taxon>
        <taxon>Alicyclobacillaceae</taxon>
        <taxon>Collibacillus</taxon>
    </lineage>
</organism>
<dbReference type="EMBL" id="BOQE01000001">
    <property type="protein sequence ID" value="GIM47339.1"/>
    <property type="molecule type" value="Genomic_DNA"/>
</dbReference>
<dbReference type="PANTHER" id="PTHR30619:SF1">
    <property type="entry name" value="RECOMBINATION PROTEIN 2"/>
    <property type="match status" value="1"/>
</dbReference>
<dbReference type="InterPro" id="IPR025405">
    <property type="entry name" value="DUF4131"/>
</dbReference>
<dbReference type="Pfam" id="PF00753">
    <property type="entry name" value="Lactamase_B"/>
    <property type="match status" value="1"/>
</dbReference>
<accession>A0AAV4LHP6</accession>